<dbReference type="EMBL" id="AXCR01000001">
    <property type="protein sequence ID" value="KJR89617.1"/>
    <property type="molecule type" value="Genomic_DNA"/>
</dbReference>
<feature type="region of interest" description="Disordered" evidence="1">
    <location>
        <begin position="133"/>
        <end position="154"/>
    </location>
</feature>
<reference evidence="2 3" key="1">
    <citation type="journal article" date="2014" name="BMC Genomics">
        <title>Comparative genomics of the major fungal agents of human and animal Sporotrichosis: Sporothrix schenckii and Sporothrix brasiliensis.</title>
        <authorList>
            <person name="Teixeira M.M."/>
            <person name="de Almeida L.G."/>
            <person name="Kubitschek-Barreira P."/>
            <person name="Alves F.L."/>
            <person name="Kioshima E.S."/>
            <person name="Abadio A.K."/>
            <person name="Fernandes L."/>
            <person name="Derengowski L.S."/>
            <person name="Ferreira K.S."/>
            <person name="Souza R.C."/>
            <person name="Ruiz J.C."/>
            <person name="de Andrade N.C."/>
            <person name="Paes H.C."/>
            <person name="Nicola A.M."/>
            <person name="Albuquerque P."/>
            <person name="Gerber A.L."/>
            <person name="Martins V.P."/>
            <person name="Peconick L.D."/>
            <person name="Neto A.V."/>
            <person name="Chaucanez C.B."/>
            <person name="Silva P.A."/>
            <person name="Cunha O.L."/>
            <person name="de Oliveira F.F."/>
            <person name="dos Santos T.C."/>
            <person name="Barros A.L."/>
            <person name="Soares M.A."/>
            <person name="de Oliveira L.M."/>
            <person name="Marini M.M."/>
            <person name="Villalobos-Duno H."/>
            <person name="Cunha M.M."/>
            <person name="de Hoog S."/>
            <person name="da Silveira J.F."/>
            <person name="Henrissat B."/>
            <person name="Nino-Vega G.A."/>
            <person name="Cisalpino P.S."/>
            <person name="Mora-Montes H.M."/>
            <person name="Almeida S.R."/>
            <person name="Stajich J.E."/>
            <person name="Lopes-Bezerra L.M."/>
            <person name="Vasconcelos A.T."/>
            <person name="Felipe M.S."/>
        </authorList>
    </citation>
    <scope>NUCLEOTIDE SEQUENCE [LARGE SCALE GENOMIC DNA]</scope>
    <source>
        <strain evidence="2 3">1099-18</strain>
    </source>
</reference>
<evidence type="ECO:0000256" key="1">
    <source>
        <dbReference type="SAM" id="MobiDB-lite"/>
    </source>
</evidence>
<comment type="caution">
    <text evidence="2">The sequence shown here is derived from an EMBL/GenBank/DDBJ whole genome shotgun (WGS) entry which is preliminary data.</text>
</comment>
<sequence>MAVPSWNDRVQANRYDHDCPFGEDSLGQSLQYRPHRPLPQFSASNIFPKRNTSANGTRTAVLPMYQNQTSRGVPIPLPRAVLKAAYPDNPDIVDAHCRLHLNGDAPRWGITAKETGQFMSGWDQEQVAVNLLPVHDGSSEPPPPSTSSESDTALGGEIWCPEGSRMSEVSEHPSGQNVSTPSQMFGCEADGSSAPALDLTNTADFRSSSAPDVLLMTPVEGAEGELDNVYSDGSMAFTLAAAPSSPPQTVPAVDSTSQHAINPDDNFSSSSHLENAMPQDYNAETETAIDTAVRLIAKARAAAATRYDRAMAANDYEVTATAQIEEIKLPVKPSQLSSAAPTVIIASSSSSSSSSFASVLTAAGSEADNIFFHKMGEDAHRDYRLYTNEAHSDSDSGSDSEEELEALLMQLSDGSGDDSKSTASSTVTITQETADARAAARTVAAAAAASVSFPESKYFFLQQDIQVTANAPSEASSETVTVGPSTPPLTQSDLQSPPRPSLILLADDGETFPLSEGTEEDHIQALLRCEEERATGIQLNRDPKHFAMRPPETGVRTAQVPSPYNLGPSCSWAPYFFYGKPAAGMFIPTTTHVGGNGTGTRDQVPMPYIEHTSLSDSPLGMPMGTRVINFLPDFGTHSPVRCFLHTSCDGPPPAAVPLPMLASLPSFGTATKGARVSTLPTEPPPLQPPPRLSQWNQTRRPTNRESHDARSPTDNGCEENNRATSLAISEYAIAVGAYKEWTHTCIALHQIAGHATSSQVEAAATGLADLVRHLVHNAEKMGLLSQSVYQAEVPTTAVASLSPTTPVATCYKQVFWAKFVALAFAVFSEHALRMDLAEGASDWAKTVPESVTVEALTIPDRTQTPKPTPLTGRTYRLESCESSANMTPEFWWRHGRQLDLEWETFLHDCKTKQSQPRVYNDYEAEKPYEPVPASARLPDDEDEAQYAEYDVYKDFGNHDGIHLKYDKVEDQNSRANGDGAQSDTAPNENDIVPSPETGNDPIDGAKDTRQSGGAPANGTIQEQGMASPSNLNLMAQFTAVRLRGGLRTLTNVIYGGGSDICGEHPIRPDADTVLTRAQFDMLLAMADDTVESYARILHWRPREGPPSHTGIRATRQTLARTYRHPLELYSLVM</sequence>
<dbReference type="AlphaFoldDB" id="A0A0F2MJ22"/>
<dbReference type="Proteomes" id="UP000033710">
    <property type="component" value="Unassembled WGS sequence"/>
</dbReference>
<dbReference type="KEGG" id="ssck:SPSK_05865"/>
<protein>
    <submittedName>
        <fullName evidence="2">Uncharacterized protein</fullName>
    </submittedName>
</protein>
<feature type="region of interest" description="Disordered" evidence="1">
    <location>
        <begin position="972"/>
        <end position="1024"/>
    </location>
</feature>
<reference evidence="2 3" key="2">
    <citation type="journal article" date="2015" name="Eukaryot. Cell">
        <title>Asexual propagation of a virulent clone complex in a human and feline outbreak of sporotrichosis.</title>
        <authorList>
            <person name="Teixeira Mde M."/>
            <person name="Rodrigues A.M."/>
            <person name="Tsui C.K."/>
            <person name="de Almeida L.G."/>
            <person name="Van Diepeningen A.D."/>
            <person name="van den Ende B.G."/>
            <person name="Fernandes G.F."/>
            <person name="Kano R."/>
            <person name="Hamelin R.C."/>
            <person name="Lopes-Bezerra L.M."/>
            <person name="Vasconcelos A.T."/>
            <person name="de Hoog S."/>
            <person name="de Camargo Z.P."/>
            <person name="Felipe M.S."/>
        </authorList>
    </citation>
    <scope>NUCLEOTIDE SEQUENCE [LARGE SCALE GENOMIC DNA]</scope>
    <source>
        <strain evidence="2 3">1099-18</strain>
    </source>
</reference>
<feature type="compositionally biased region" description="Polar residues" evidence="1">
    <location>
        <begin position="973"/>
        <end position="987"/>
    </location>
</feature>
<feature type="region of interest" description="Disordered" evidence="1">
    <location>
        <begin position="472"/>
        <end position="498"/>
    </location>
</feature>
<feature type="compositionally biased region" description="Pro residues" evidence="1">
    <location>
        <begin position="681"/>
        <end position="691"/>
    </location>
</feature>
<dbReference type="VEuPathDB" id="FungiDB:SPSK_05865"/>
<feature type="compositionally biased region" description="Basic and acidic residues" evidence="1">
    <location>
        <begin position="702"/>
        <end position="711"/>
    </location>
</feature>
<feature type="region of interest" description="Disordered" evidence="1">
    <location>
        <begin position="166"/>
        <end position="193"/>
    </location>
</feature>
<evidence type="ECO:0000313" key="3">
    <source>
        <dbReference type="Proteomes" id="UP000033710"/>
    </source>
</evidence>
<feature type="region of interest" description="Disordered" evidence="1">
    <location>
        <begin position="242"/>
        <end position="274"/>
    </location>
</feature>
<name>A0A0F2MJ22_SPOSC</name>
<evidence type="ECO:0000313" key="2">
    <source>
        <dbReference type="EMBL" id="KJR89617.1"/>
    </source>
</evidence>
<feature type="compositionally biased region" description="Polar residues" evidence="1">
    <location>
        <begin position="173"/>
        <end position="183"/>
    </location>
</feature>
<proteinExistence type="predicted"/>
<feature type="region of interest" description="Disordered" evidence="1">
    <location>
        <begin position="917"/>
        <end position="939"/>
    </location>
</feature>
<organism evidence="2 3">
    <name type="scientific">Sporothrix schenckii 1099-18</name>
    <dbReference type="NCBI Taxonomy" id="1397361"/>
    <lineage>
        <taxon>Eukaryota</taxon>
        <taxon>Fungi</taxon>
        <taxon>Dikarya</taxon>
        <taxon>Ascomycota</taxon>
        <taxon>Pezizomycotina</taxon>
        <taxon>Sordariomycetes</taxon>
        <taxon>Sordariomycetidae</taxon>
        <taxon>Ophiostomatales</taxon>
        <taxon>Ophiostomataceae</taxon>
        <taxon>Sporothrix</taxon>
    </lineage>
</organism>
<gene>
    <name evidence="2" type="ORF">SPSK_05865</name>
</gene>
<dbReference type="RefSeq" id="XP_016592293.1">
    <property type="nucleotide sequence ID" value="XM_016732574.1"/>
</dbReference>
<dbReference type="OrthoDB" id="10324565at2759"/>
<feature type="compositionally biased region" description="Polar residues" evidence="1">
    <location>
        <begin position="254"/>
        <end position="273"/>
    </location>
</feature>
<feature type="region of interest" description="Disordered" evidence="1">
    <location>
        <begin position="672"/>
        <end position="720"/>
    </location>
</feature>
<accession>A0A0F2MJ22</accession>
<feature type="compositionally biased region" description="Polar residues" evidence="1">
    <location>
        <begin position="472"/>
        <end position="495"/>
    </location>
</feature>
<dbReference type="GeneID" id="27667851"/>